<keyword evidence="1" id="KW-1133">Transmembrane helix</keyword>
<evidence type="ECO:0000313" key="2">
    <source>
        <dbReference type="EMBL" id="KII65989.1"/>
    </source>
</evidence>
<feature type="transmembrane region" description="Helical" evidence="1">
    <location>
        <begin position="174"/>
        <end position="193"/>
    </location>
</feature>
<organism evidence="2 3">
    <name type="scientific">Thelohanellus kitauei</name>
    <name type="common">Myxosporean</name>
    <dbReference type="NCBI Taxonomy" id="669202"/>
    <lineage>
        <taxon>Eukaryota</taxon>
        <taxon>Metazoa</taxon>
        <taxon>Cnidaria</taxon>
        <taxon>Myxozoa</taxon>
        <taxon>Myxosporea</taxon>
        <taxon>Bivalvulida</taxon>
        <taxon>Platysporina</taxon>
        <taxon>Myxobolidae</taxon>
        <taxon>Thelohanellus</taxon>
    </lineage>
</organism>
<keyword evidence="1" id="KW-0812">Transmembrane</keyword>
<comment type="caution">
    <text evidence="2">The sequence shown here is derived from an EMBL/GenBank/DDBJ whole genome shotgun (WGS) entry which is preliminary data.</text>
</comment>
<protein>
    <submittedName>
        <fullName evidence="2">Uncharacterized protein</fullName>
    </submittedName>
</protein>
<reference evidence="2 3" key="1">
    <citation type="journal article" date="2014" name="Genome Biol. Evol.">
        <title>The genome of the myxosporean Thelohanellus kitauei shows adaptations to nutrient acquisition within its fish host.</title>
        <authorList>
            <person name="Yang Y."/>
            <person name="Xiong J."/>
            <person name="Zhou Z."/>
            <person name="Huo F."/>
            <person name="Miao W."/>
            <person name="Ran C."/>
            <person name="Liu Y."/>
            <person name="Zhang J."/>
            <person name="Feng J."/>
            <person name="Wang M."/>
            <person name="Wang M."/>
            <person name="Wang L."/>
            <person name="Yao B."/>
        </authorList>
    </citation>
    <scope>NUCLEOTIDE SEQUENCE [LARGE SCALE GENOMIC DNA]</scope>
    <source>
        <strain evidence="2">Wuqing</strain>
    </source>
</reference>
<evidence type="ECO:0000313" key="3">
    <source>
        <dbReference type="Proteomes" id="UP000031668"/>
    </source>
</evidence>
<dbReference type="AlphaFoldDB" id="A0A0C2IKP0"/>
<dbReference type="Proteomes" id="UP000031668">
    <property type="component" value="Unassembled WGS sequence"/>
</dbReference>
<evidence type="ECO:0000256" key="1">
    <source>
        <dbReference type="SAM" id="Phobius"/>
    </source>
</evidence>
<accession>A0A0C2IKP0</accession>
<dbReference type="EMBL" id="JWZT01003647">
    <property type="protein sequence ID" value="KII65989.1"/>
    <property type="molecule type" value="Genomic_DNA"/>
</dbReference>
<gene>
    <name evidence="2" type="ORF">RF11_15803</name>
</gene>
<keyword evidence="3" id="KW-1185">Reference proteome</keyword>
<sequence length="219" mass="24069">MVPKVGYGSTSPTSIDRWLLTSLHISTITVKSISNQEWNEFSFDPPHAIQLQSGNETRNIYILLKPVNGKGRCALSGVLLLNRILLLPNSVEINHQIQIGCPNASGIPDEQLSGQQPQSFVTLSVDSVENGSKNNSGFDGVTRASHVYRNGSIFLESSVSLTSSSRIDDKTSIFVVWLIINVVIVIVYGYFGLRKRISKMGMKEDPPTDEKTSDKEANC</sequence>
<keyword evidence="1" id="KW-0472">Membrane</keyword>
<proteinExistence type="predicted"/>
<name>A0A0C2IKP0_THEKT</name>